<dbReference type="EMBL" id="CACRXK020000793">
    <property type="protein sequence ID" value="CAB3984852.1"/>
    <property type="molecule type" value="Genomic_DNA"/>
</dbReference>
<dbReference type="AlphaFoldDB" id="A0A7D9DGV4"/>
<dbReference type="Proteomes" id="UP001152795">
    <property type="component" value="Unassembled WGS sequence"/>
</dbReference>
<feature type="region of interest" description="Disordered" evidence="1">
    <location>
        <begin position="440"/>
        <end position="465"/>
    </location>
</feature>
<feature type="compositionally biased region" description="Basic and acidic residues" evidence="1">
    <location>
        <begin position="443"/>
        <end position="452"/>
    </location>
</feature>
<dbReference type="PANTHER" id="PTHR35558">
    <property type="entry name" value="SGNH_HYDRO DOMAIN-CONTAINING PROTEIN"/>
    <property type="match status" value="1"/>
</dbReference>
<reference evidence="2" key="1">
    <citation type="submission" date="2020-04" db="EMBL/GenBank/DDBJ databases">
        <authorList>
            <person name="Alioto T."/>
            <person name="Alioto T."/>
            <person name="Gomez Garrido J."/>
        </authorList>
    </citation>
    <scope>NUCLEOTIDE SEQUENCE</scope>
    <source>
        <strain evidence="2">A484AB</strain>
    </source>
</reference>
<dbReference type="PANTHER" id="PTHR35558:SF1">
    <property type="entry name" value="ENDONUCLEASE_EXONUCLEASE_PHOSPHATASE DOMAIN-CONTAINING PROTEIN"/>
    <property type="match status" value="1"/>
</dbReference>
<dbReference type="PROSITE" id="PS50103">
    <property type="entry name" value="ZF_C3H1"/>
    <property type="match status" value="1"/>
</dbReference>
<dbReference type="GO" id="GO:0046872">
    <property type="term" value="F:metal ion binding"/>
    <property type="evidence" value="ECO:0007669"/>
    <property type="project" value="InterPro"/>
</dbReference>
<protein>
    <submittedName>
        <fullName evidence="2">TPA_exp: gag</fullName>
    </submittedName>
</protein>
<feature type="compositionally biased region" description="Polar residues" evidence="1">
    <location>
        <begin position="213"/>
        <end position="230"/>
    </location>
</feature>
<gene>
    <name evidence="2" type="ORF">PACLA_8A070957</name>
</gene>
<feature type="region of interest" description="Disordered" evidence="1">
    <location>
        <begin position="213"/>
        <end position="232"/>
    </location>
</feature>
<feature type="compositionally biased region" description="Polar residues" evidence="1">
    <location>
        <begin position="453"/>
        <end position="465"/>
    </location>
</feature>
<dbReference type="OrthoDB" id="6063244at2759"/>
<sequence>MVYHASVGDKLLPDHLNFGDSCPSNLINLGQRSECDWLKDLIGMFSHEGDWVFDINSSQELANHDHEFVSRINDHPVFNRPSKYRAIWASYQFLELKNLCRELNFSCAGGRRVLTTRLQNERERLNTNTPQSNIQTVPVNHTLSNSNARESFSADQLAQITQIVSQSISSFFESQHATTTATRVDEQPTIPPPPTPLERLEQLDQFPFLSSRELQQQPTSSHGPVASIQQADGGFTPEIPNKYVRDIESGEFFELAKLLPKNLNKLNVGSDSSDNVGFTISSTGISLTPRKLQVLTNIEEWTTAFNTYMLIIVQKFPNRASELLQYMETIRHAAKTHGGLGWCIYDHKFRYKAAACRTLSWANIDMQLWLRIFTASSTQLREDYSLFSNGPLNKAGAARDGICHSYNRGRPCPLRPNCPYTHRCNRIGCGGNHPGYQCPQSRGKNDHNDDHPSQSARSSAKTNRK</sequence>
<comment type="caution">
    <text evidence="2">The sequence shown here is derived from an EMBL/GenBank/DDBJ whole genome shotgun (WGS) entry which is preliminary data.</text>
</comment>
<evidence type="ECO:0000313" key="2">
    <source>
        <dbReference type="EMBL" id="CAB3984852.1"/>
    </source>
</evidence>
<evidence type="ECO:0000313" key="3">
    <source>
        <dbReference type="Proteomes" id="UP001152795"/>
    </source>
</evidence>
<proteinExistence type="predicted"/>
<accession>A0A7D9DGV4</accession>
<organism evidence="2 3">
    <name type="scientific">Paramuricea clavata</name>
    <name type="common">Red gorgonian</name>
    <name type="synonym">Violescent sea-whip</name>
    <dbReference type="NCBI Taxonomy" id="317549"/>
    <lineage>
        <taxon>Eukaryota</taxon>
        <taxon>Metazoa</taxon>
        <taxon>Cnidaria</taxon>
        <taxon>Anthozoa</taxon>
        <taxon>Octocorallia</taxon>
        <taxon>Malacalcyonacea</taxon>
        <taxon>Plexauridae</taxon>
        <taxon>Paramuricea</taxon>
    </lineage>
</organism>
<feature type="region of interest" description="Disordered" evidence="1">
    <location>
        <begin position="177"/>
        <end position="198"/>
    </location>
</feature>
<evidence type="ECO:0000256" key="1">
    <source>
        <dbReference type="SAM" id="MobiDB-lite"/>
    </source>
</evidence>
<dbReference type="InterPro" id="IPR000571">
    <property type="entry name" value="Znf_CCCH"/>
</dbReference>
<name>A0A7D9DGV4_PARCT</name>
<keyword evidence="3" id="KW-1185">Reference proteome</keyword>